<dbReference type="EMBL" id="JAAAID010000039">
    <property type="protein sequence ID" value="KAG0023875.1"/>
    <property type="molecule type" value="Genomic_DNA"/>
</dbReference>
<evidence type="ECO:0000313" key="2">
    <source>
        <dbReference type="EMBL" id="KAG0023875.1"/>
    </source>
</evidence>
<accession>A0A9P6N3I3</accession>
<dbReference type="InterPro" id="IPR038279">
    <property type="entry name" value="Ndc10_dom2_sf"/>
</dbReference>
<feature type="signal peptide" evidence="1">
    <location>
        <begin position="1"/>
        <end position="20"/>
    </location>
</feature>
<dbReference type="AlphaFoldDB" id="A0A9P6N3I3"/>
<proteinExistence type="predicted"/>
<feature type="chain" id="PRO_5040452587" evidence="1">
    <location>
        <begin position="21"/>
        <end position="292"/>
    </location>
</feature>
<evidence type="ECO:0000256" key="1">
    <source>
        <dbReference type="SAM" id="SignalP"/>
    </source>
</evidence>
<reference evidence="2" key="1">
    <citation type="journal article" date="2020" name="Fungal Divers.">
        <title>Resolving the Mortierellaceae phylogeny through synthesis of multi-gene phylogenetics and phylogenomics.</title>
        <authorList>
            <person name="Vandepol N."/>
            <person name="Liber J."/>
            <person name="Desiro A."/>
            <person name="Na H."/>
            <person name="Kennedy M."/>
            <person name="Barry K."/>
            <person name="Grigoriev I.V."/>
            <person name="Miller A.N."/>
            <person name="O'Donnell K."/>
            <person name="Stajich J.E."/>
            <person name="Bonito G."/>
        </authorList>
    </citation>
    <scope>NUCLEOTIDE SEQUENCE</scope>
    <source>
        <strain evidence="2">NRRL 2769</strain>
    </source>
</reference>
<name>A0A9P6N3I3_9FUNG</name>
<sequence>MLHNAICLCLFVLVRNYIYASKGVYKALPKVLKIPKSFDIIDRERPIKQEEHVDSFASPTIRSNFSNITEAQAQAQLSQPGRAKLPSLALVNFEVKKEQQPKVDLANTQAEVEATLKPIDAATRYFMEVTAEEAGPEKRIYPHRLGIYRYRLKKMDPAQRQRKARKVWEWQFTLGVVLSMLQGKTNKDTWKNYGVVVRNKDVQLCPVGALGFYLYVLWSEISDTARYLTRKAIMKAVNIKDKKKITHRDRVRESQHVQACRTTAEAIAQHGNWAASRATTHYLSRVDATVAL</sequence>
<evidence type="ECO:0000313" key="3">
    <source>
        <dbReference type="Proteomes" id="UP000703661"/>
    </source>
</evidence>
<protein>
    <submittedName>
        <fullName evidence="2">Uncharacterized protein</fullName>
    </submittedName>
</protein>
<dbReference type="GO" id="GO:0003677">
    <property type="term" value="F:DNA binding"/>
    <property type="evidence" value="ECO:0007669"/>
    <property type="project" value="InterPro"/>
</dbReference>
<gene>
    <name evidence="2" type="ORF">BGZ80_007567</name>
</gene>
<dbReference type="Gene3D" id="1.10.443.20">
    <property type="entry name" value="Centromere DNA-binding protein complex CBF3 subunit, domain 2"/>
    <property type="match status" value="1"/>
</dbReference>
<organism evidence="2 3">
    <name type="scientific">Entomortierella chlamydospora</name>
    <dbReference type="NCBI Taxonomy" id="101097"/>
    <lineage>
        <taxon>Eukaryota</taxon>
        <taxon>Fungi</taxon>
        <taxon>Fungi incertae sedis</taxon>
        <taxon>Mucoromycota</taxon>
        <taxon>Mortierellomycotina</taxon>
        <taxon>Mortierellomycetes</taxon>
        <taxon>Mortierellales</taxon>
        <taxon>Mortierellaceae</taxon>
        <taxon>Entomortierella</taxon>
    </lineage>
</organism>
<keyword evidence="1" id="KW-0732">Signal</keyword>
<keyword evidence="3" id="KW-1185">Reference proteome</keyword>
<comment type="caution">
    <text evidence="2">The sequence shown here is derived from an EMBL/GenBank/DDBJ whole genome shotgun (WGS) entry which is preliminary data.</text>
</comment>
<dbReference type="Proteomes" id="UP000703661">
    <property type="component" value="Unassembled WGS sequence"/>
</dbReference>